<gene>
    <name evidence="1" type="ORF">HCDG_07234</name>
</gene>
<proteinExistence type="predicted"/>
<dbReference type="Proteomes" id="UP000002624">
    <property type="component" value="Unassembled WGS sequence"/>
</dbReference>
<accession>C6HMB8</accession>
<dbReference type="EMBL" id="GG692431">
    <property type="protein sequence ID" value="EER38365.1"/>
    <property type="molecule type" value="Genomic_DNA"/>
</dbReference>
<organism evidence="1 2">
    <name type="scientific">Ajellomyces capsulatus (strain H143)</name>
    <name type="common">Darling's disease fungus</name>
    <name type="synonym">Histoplasma capsulatum</name>
    <dbReference type="NCBI Taxonomy" id="544712"/>
    <lineage>
        <taxon>Eukaryota</taxon>
        <taxon>Fungi</taxon>
        <taxon>Dikarya</taxon>
        <taxon>Ascomycota</taxon>
        <taxon>Pezizomycotina</taxon>
        <taxon>Eurotiomycetes</taxon>
        <taxon>Eurotiomycetidae</taxon>
        <taxon>Onygenales</taxon>
        <taxon>Ajellomycetaceae</taxon>
        <taxon>Histoplasma</taxon>
    </lineage>
</organism>
<protein>
    <submittedName>
        <fullName evidence="1">Uncharacterized protein</fullName>
    </submittedName>
</protein>
<name>C6HMB8_AJECH</name>
<evidence type="ECO:0000313" key="2">
    <source>
        <dbReference type="Proteomes" id="UP000002624"/>
    </source>
</evidence>
<sequence length="209" mass="23927">MRFDAGCKRAMVARLNAAEVRAQLRWRSYTTNKLLSATSLTKWPGLQTIALRQTPLGDYDSLHDPPPFPATSSPPCPWPSGTNSEFSLEFYRPQTALAFSGAHFSFGSLAKWIRVRGFNDYNRQFLLESLVGSWTKTNLKPKSTKICIIAHSIVDYLVLKQDVVFDVAFSFPPRALSIQPTFIFSFQMRIMDRKRKRTKRRQLVFEPTT</sequence>
<evidence type="ECO:0000313" key="1">
    <source>
        <dbReference type="EMBL" id="EER38365.1"/>
    </source>
</evidence>
<dbReference type="VEuPathDB" id="FungiDB:HCDG_07234"/>
<reference evidence="2" key="1">
    <citation type="submission" date="2009-05" db="EMBL/GenBank/DDBJ databases">
        <title>The genome sequence of Ajellomyces capsulatus strain H143.</title>
        <authorList>
            <person name="Champion M."/>
            <person name="Cuomo C.A."/>
            <person name="Ma L.-J."/>
            <person name="Henn M.R."/>
            <person name="Sil A."/>
            <person name="Goldman B."/>
            <person name="Young S.K."/>
            <person name="Kodira C.D."/>
            <person name="Zeng Q."/>
            <person name="Koehrsen M."/>
            <person name="Alvarado L."/>
            <person name="Berlin A.M."/>
            <person name="Borenstein D."/>
            <person name="Chen Z."/>
            <person name="Engels R."/>
            <person name="Freedman E."/>
            <person name="Gellesch M."/>
            <person name="Goldberg J."/>
            <person name="Griggs A."/>
            <person name="Gujja S."/>
            <person name="Heiman D.I."/>
            <person name="Hepburn T.A."/>
            <person name="Howarth C."/>
            <person name="Jen D."/>
            <person name="Larson L."/>
            <person name="Lewis B."/>
            <person name="Mehta T."/>
            <person name="Park D."/>
            <person name="Pearson M."/>
            <person name="Roberts A."/>
            <person name="Saif S."/>
            <person name="Shea T.D."/>
            <person name="Shenoy N."/>
            <person name="Sisk P."/>
            <person name="Stolte C."/>
            <person name="Sykes S."/>
            <person name="Walk T."/>
            <person name="White J."/>
            <person name="Yandava C."/>
            <person name="Klein B."/>
            <person name="McEwen J.G."/>
            <person name="Puccia R."/>
            <person name="Goldman G.H."/>
            <person name="Felipe M.S."/>
            <person name="Nino-Vega G."/>
            <person name="San-Blas G."/>
            <person name="Taylor J.W."/>
            <person name="Mendoza L."/>
            <person name="Galagan J.E."/>
            <person name="Nusbaum C."/>
            <person name="Birren B.W."/>
        </authorList>
    </citation>
    <scope>NUCLEOTIDE SEQUENCE [LARGE SCALE GENOMIC DNA]</scope>
    <source>
        <strain evidence="2">H143</strain>
    </source>
</reference>
<dbReference type="HOGENOM" id="CLU_1277308_0_0_1"/>
<dbReference type="AlphaFoldDB" id="C6HMB8"/>